<dbReference type="Gene3D" id="3.60.20.10">
    <property type="entry name" value="Glutamine Phosphoribosylpyrophosphate, subunit 1, domain 1"/>
    <property type="match status" value="1"/>
</dbReference>
<dbReference type="EC" id="6.3.5.4" evidence="3"/>
<comment type="caution">
    <text evidence="11">The sequence shown here is derived from an EMBL/GenBank/DDBJ whole genome shotgun (WGS) entry which is preliminary data.</text>
</comment>
<dbReference type="RefSeq" id="WP_099525390.1">
    <property type="nucleotide sequence ID" value="NZ_NIQU01000005.1"/>
</dbReference>
<evidence type="ECO:0000259" key="10">
    <source>
        <dbReference type="PROSITE" id="PS51278"/>
    </source>
</evidence>
<dbReference type="InterPro" id="IPR017932">
    <property type="entry name" value="GATase_2_dom"/>
</dbReference>
<evidence type="ECO:0000256" key="4">
    <source>
        <dbReference type="ARBA" id="ARBA00022741"/>
    </source>
</evidence>
<evidence type="ECO:0000256" key="3">
    <source>
        <dbReference type="ARBA" id="ARBA00012737"/>
    </source>
</evidence>
<evidence type="ECO:0000313" key="11">
    <source>
        <dbReference type="EMBL" id="PIA68272.1"/>
    </source>
</evidence>
<dbReference type="SUPFAM" id="SSF56235">
    <property type="entry name" value="N-terminal nucleophile aminohydrolases (Ntn hydrolases)"/>
    <property type="match status" value="1"/>
</dbReference>
<evidence type="ECO:0000256" key="8">
    <source>
        <dbReference type="PIRSR" id="PIRSR001589-1"/>
    </source>
</evidence>
<name>A0A2G5FK03_9PSED</name>
<dbReference type="Pfam" id="PF13537">
    <property type="entry name" value="GATase_7"/>
    <property type="match status" value="1"/>
</dbReference>
<dbReference type="GO" id="GO:0005524">
    <property type="term" value="F:ATP binding"/>
    <property type="evidence" value="ECO:0007669"/>
    <property type="project" value="UniProtKB-KW"/>
</dbReference>
<reference evidence="12" key="1">
    <citation type="submission" date="2017-06" db="EMBL/GenBank/DDBJ databases">
        <authorList>
            <person name="Rastogi G."/>
            <person name="Vaishampayan P."/>
            <person name="Seuylemezian A."/>
        </authorList>
    </citation>
    <scope>NUCLEOTIDE SEQUENCE [LARGE SCALE GENOMIC DNA]</scope>
    <source>
        <strain evidence="12">PI11</strain>
    </source>
</reference>
<dbReference type="PROSITE" id="PS51278">
    <property type="entry name" value="GATASE_TYPE_2"/>
    <property type="match status" value="1"/>
</dbReference>
<proteinExistence type="inferred from homology"/>
<dbReference type="GO" id="GO:0006529">
    <property type="term" value="P:asparagine biosynthetic process"/>
    <property type="evidence" value="ECO:0007669"/>
    <property type="project" value="UniProtKB-KW"/>
</dbReference>
<evidence type="ECO:0000313" key="12">
    <source>
        <dbReference type="Proteomes" id="UP000229504"/>
    </source>
</evidence>
<dbReference type="PANTHER" id="PTHR43284:SF1">
    <property type="entry name" value="ASPARAGINE SYNTHETASE"/>
    <property type="match status" value="1"/>
</dbReference>
<dbReference type="InterPro" id="IPR014729">
    <property type="entry name" value="Rossmann-like_a/b/a_fold"/>
</dbReference>
<protein>
    <recommendedName>
        <fullName evidence="3">asparagine synthase (glutamine-hydrolyzing)</fullName>
        <ecNumber evidence="3">6.3.5.4</ecNumber>
    </recommendedName>
</protein>
<dbReference type="Proteomes" id="UP000229504">
    <property type="component" value="Unassembled WGS sequence"/>
</dbReference>
<evidence type="ECO:0000256" key="9">
    <source>
        <dbReference type="PIRSR" id="PIRSR001589-2"/>
    </source>
</evidence>
<keyword evidence="4 9" id="KW-0547">Nucleotide-binding</keyword>
<keyword evidence="6 8" id="KW-0315">Glutamine amidotransferase</keyword>
<comment type="pathway">
    <text evidence="1">Amino-acid biosynthesis; L-asparagine biosynthesis; L-asparagine from L-aspartate (L-Gln route): step 1/1.</text>
</comment>
<dbReference type="InterPro" id="IPR001962">
    <property type="entry name" value="Asn_synthase"/>
</dbReference>
<keyword evidence="5 9" id="KW-0067">ATP-binding</keyword>
<dbReference type="PIRSF" id="PIRSF001589">
    <property type="entry name" value="Asn_synthetase_glu-h"/>
    <property type="match status" value="1"/>
</dbReference>
<feature type="domain" description="Glutamine amidotransferase type-2" evidence="10">
    <location>
        <begin position="2"/>
        <end position="218"/>
    </location>
</feature>
<evidence type="ECO:0000256" key="7">
    <source>
        <dbReference type="ARBA" id="ARBA00048741"/>
    </source>
</evidence>
<keyword evidence="8" id="KW-0028">Amino-acid biosynthesis</keyword>
<comment type="similarity">
    <text evidence="2">Belongs to the asparagine synthetase family.</text>
</comment>
<comment type="catalytic activity">
    <reaction evidence="7">
        <text>L-aspartate + L-glutamine + ATP + H2O = L-asparagine + L-glutamate + AMP + diphosphate + H(+)</text>
        <dbReference type="Rhea" id="RHEA:12228"/>
        <dbReference type="ChEBI" id="CHEBI:15377"/>
        <dbReference type="ChEBI" id="CHEBI:15378"/>
        <dbReference type="ChEBI" id="CHEBI:29985"/>
        <dbReference type="ChEBI" id="CHEBI:29991"/>
        <dbReference type="ChEBI" id="CHEBI:30616"/>
        <dbReference type="ChEBI" id="CHEBI:33019"/>
        <dbReference type="ChEBI" id="CHEBI:58048"/>
        <dbReference type="ChEBI" id="CHEBI:58359"/>
        <dbReference type="ChEBI" id="CHEBI:456215"/>
        <dbReference type="EC" id="6.3.5.4"/>
    </reaction>
</comment>
<evidence type="ECO:0000256" key="2">
    <source>
        <dbReference type="ARBA" id="ARBA00005752"/>
    </source>
</evidence>
<dbReference type="NCBIfam" id="TIGR01536">
    <property type="entry name" value="asn_synth_AEB"/>
    <property type="match status" value="1"/>
</dbReference>
<dbReference type="CDD" id="cd01991">
    <property type="entry name" value="Asn_synthase_B_C"/>
    <property type="match status" value="1"/>
</dbReference>
<keyword evidence="8" id="KW-0061">Asparagine biosynthesis</keyword>
<dbReference type="GO" id="GO:0004066">
    <property type="term" value="F:asparagine synthase (glutamine-hydrolyzing) activity"/>
    <property type="evidence" value="ECO:0007669"/>
    <property type="project" value="UniProtKB-EC"/>
</dbReference>
<dbReference type="SUPFAM" id="SSF52402">
    <property type="entry name" value="Adenine nucleotide alpha hydrolases-like"/>
    <property type="match status" value="1"/>
</dbReference>
<sequence>MCGITGGWWPGRPATLDERLARALAAMHRRGPDDRGYELYTSRGGVTALGHTRLSIIDLSAAGHQPMQSQDKAVSIVFNGEIYNYRELRAELEPLGHRFVSGSDTEVLLAAWRQWGRACLPRLVGMFAFAVFDSARGSLTCVRDAFGIKPFFYTREQGSFLFASEVAAIKALKQERVQLDWQRAYDYLVHADYDSGAHSFLDGVLHLLPGHLVELDLASGALGEPHRWWTPCIEERSDLSLADATEQLRERFLASVRLHLRSDVPLGAALSGGIDSSAVVCAMRHVEPDLPINTFSYIAHGSAMSEEVWVDRVNQHVGARPHKVKVSGDELARDLDDMIAAQGEPFGSTSIYAQYRVFQLAREQGVTVTLDGQGADEMLAGYNGYPGQRLRSLLEKGRLAEAWHFLDQWARWPGRSRMAGAKRAAAEMSQGALYDVLRRLNGMDSLPRWIRSASLEERGIIRRYPRQLAQAGSAGRRVMAELVLCLTQRGLPALLRHGDRNSMRFSVESRVPFLTLDMVELALSMPESYLISPQGETKHIFRAAMRGIVPDDILDRRDKIGFATPEQEWLLGMTGQVRNWLAEDLQLPFLDQAAMLAEFDRVVAGRQAFSWQVWRWINFCRWYRTFMG</sequence>
<dbReference type="Gene3D" id="3.40.50.620">
    <property type="entry name" value="HUPs"/>
    <property type="match status" value="1"/>
</dbReference>
<evidence type="ECO:0000256" key="1">
    <source>
        <dbReference type="ARBA" id="ARBA00005187"/>
    </source>
</evidence>
<dbReference type="InterPro" id="IPR051786">
    <property type="entry name" value="ASN_synthetase/amidase"/>
</dbReference>
<dbReference type="PANTHER" id="PTHR43284">
    <property type="entry name" value="ASPARAGINE SYNTHETASE (GLUTAMINE-HYDROLYZING)"/>
    <property type="match status" value="1"/>
</dbReference>
<dbReference type="GO" id="GO:0005829">
    <property type="term" value="C:cytosol"/>
    <property type="evidence" value="ECO:0007669"/>
    <property type="project" value="TreeGrafter"/>
</dbReference>
<dbReference type="Pfam" id="PF00733">
    <property type="entry name" value="Asn_synthase"/>
    <property type="match status" value="1"/>
</dbReference>
<feature type="binding site" evidence="9">
    <location>
        <position position="104"/>
    </location>
    <ligand>
        <name>L-glutamine</name>
        <dbReference type="ChEBI" id="CHEBI:58359"/>
    </ligand>
</feature>
<gene>
    <name evidence="11" type="primary">asnB</name>
    <name evidence="11" type="ORF">CDO35_14335</name>
</gene>
<evidence type="ECO:0000256" key="6">
    <source>
        <dbReference type="ARBA" id="ARBA00022962"/>
    </source>
</evidence>
<dbReference type="CDD" id="cd00712">
    <property type="entry name" value="AsnB"/>
    <property type="match status" value="1"/>
</dbReference>
<feature type="active site" description="For GATase activity" evidence="8">
    <location>
        <position position="2"/>
    </location>
</feature>
<evidence type="ECO:0000256" key="5">
    <source>
        <dbReference type="ARBA" id="ARBA00022840"/>
    </source>
</evidence>
<dbReference type="AlphaFoldDB" id="A0A2G5FK03"/>
<organism evidence="11 12">
    <name type="scientific">Pseudomonas sediminis</name>
    <dbReference type="NCBI Taxonomy" id="1691904"/>
    <lineage>
        <taxon>Bacteria</taxon>
        <taxon>Pseudomonadati</taxon>
        <taxon>Pseudomonadota</taxon>
        <taxon>Gammaproteobacteria</taxon>
        <taxon>Pseudomonadales</taxon>
        <taxon>Pseudomonadaceae</taxon>
        <taxon>Pseudomonas</taxon>
    </lineage>
</organism>
<dbReference type="InterPro" id="IPR029055">
    <property type="entry name" value="Ntn_hydrolases_N"/>
</dbReference>
<dbReference type="EMBL" id="NIQU01000005">
    <property type="protein sequence ID" value="PIA68272.1"/>
    <property type="molecule type" value="Genomic_DNA"/>
</dbReference>
<dbReference type="InterPro" id="IPR006426">
    <property type="entry name" value="Asn_synth_AEB"/>
</dbReference>
<dbReference type="InterPro" id="IPR033738">
    <property type="entry name" value="AsnB_N"/>
</dbReference>
<accession>A0A2G5FK03</accession>